<evidence type="ECO:0000256" key="2">
    <source>
        <dbReference type="ARBA" id="ARBA00023125"/>
    </source>
</evidence>
<dbReference type="CDD" id="cd00093">
    <property type="entry name" value="HTH_XRE"/>
    <property type="match status" value="1"/>
</dbReference>
<comment type="caution">
    <text evidence="5">The sequence shown here is derived from an EMBL/GenBank/DDBJ whole genome shotgun (WGS) entry which is preliminary data.</text>
</comment>
<reference evidence="6" key="1">
    <citation type="submission" date="2017-04" db="EMBL/GenBank/DDBJ databases">
        <title>Function of individual gut microbiota members based on whole genome sequencing of pure cultures obtained from chicken caecum.</title>
        <authorList>
            <person name="Medvecky M."/>
            <person name="Cejkova D."/>
            <person name="Polansky O."/>
            <person name="Karasova D."/>
            <person name="Kubasova T."/>
            <person name="Cizek A."/>
            <person name="Rychlik I."/>
        </authorList>
    </citation>
    <scope>NUCLEOTIDE SEQUENCE [LARGE SCALE GENOMIC DNA]</scope>
    <source>
        <strain evidence="6">An5</strain>
    </source>
</reference>
<sequence length="80" mass="8623">MRLSNAENAVRISQAAELGSLIRTRRKKLGLTQEFVAAMMGCSPRLIGEIERGKQTVSVQTVINLAQGLGIDLFAIPRGA</sequence>
<keyword evidence="1" id="KW-0805">Transcription regulation</keyword>
<proteinExistence type="predicted"/>
<name>A0A1Y3XTJ4_9ACTN</name>
<evidence type="ECO:0000256" key="1">
    <source>
        <dbReference type="ARBA" id="ARBA00023015"/>
    </source>
</evidence>
<dbReference type="Gene3D" id="1.10.260.40">
    <property type="entry name" value="lambda repressor-like DNA-binding domains"/>
    <property type="match status" value="1"/>
</dbReference>
<dbReference type="RefSeq" id="WP_019239555.1">
    <property type="nucleotide sequence ID" value="NZ_CABKRW010000058.1"/>
</dbReference>
<dbReference type="AlphaFoldDB" id="A0A1Y3XTJ4"/>
<organism evidence="5 6">
    <name type="scientific">[Collinsella] massiliensis</name>
    <dbReference type="NCBI Taxonomy" id="1232426"/>
    <lineage>
        <taxon>Bacteria</taxon>
        <taxon>Bacillati</taxon>
        <taxon>Actinomycetota</taxon>
        <taxon>Coriobacteriia</taxon>
        <taxon>Coriobacteriales</taxon>
        <taxon>Coriobacteriaceae</taxon>
        <taxon>Enorma</taxon>
    </lineage>
</organism>
<dbReference type="PANTHER" id="PTHR46797">
    <property type="entry name" value="HTH-TYPE TRANSCRIPTIONAL REGULATOR"/>
    <property type="match status" value="1"/>
</dbReference>
<dbReference type="InterPro" id="IPR050807">
    <property type="entry name" value="TransReg_Diox_bact_type"/>
</dbReference>
<dbReference type="OrthoDB" id="9156632at2"/>
<gene>
    <name evidence="5" type="ORF">B5G02_04465</name>
</gene>
<dbReference type="InterPro" id="IPR010982">
    <property type="entry name" value="Lambda_DNA-bd_dom_sf"/>
</dbReference>
<dbReference type="GO" id="GO:0003700">
    <property type="term" value="F:DNA-binding transcription factor activity"/>
    <property type="evidence" value="ECO:0007669"/>
    <property type="project" value="TreeGrafter"/>
</dbReference>
<dbReference type="GO" id="GO:0003677">
    <property type="term" value="F:DNA binding"/>
    <property type="evidence" value="ECO:0007669"/>
    <property type="project" value="UniProtKB-KW"/>
</dbReference>
<dbReference type="PANTHER" id="PTHR46797:SF23">
    <property type="entry name" value="HTH-TYPE TRANSCRIPTIONAL REGULATOR SUTR"/>
    <property type="match status" value="1"/>
</dbReference>
<dbReference type="InterPro" id="IPR001387">
    <property type="entry name" value="Cro/C1-type_HTH"/>
</dbReference>
<dbReference type="EMBL" id="NFIE01000008">
    <property type="protein sequence ID" value="OUN88825.1"/>
    <property type="molecule type" value="Genomic_DNA"/>
</dbReference>
<dbReference type="PROSITE" id="PS50943">
    <property type="entry name" value="HTH_CROC1"/>
    <property type="match status" value="1"/>
</dbReference>
<feature type="domain" description="HTH cro/C1-type" evidence="4">
    <location>
        <begin position="22"/>
        <end position="76"/>
    </location>
</feature>
<dbReference type="SMART" id="SM00530">
    <property type="entry name" value="HTH_XRE"/>
    <property type="match status" value="1"/>
</dbReference>
<evidence type="ECO:0000313" key="6">
    <source>
        <dbReference type="Proteomes" id="UP000195781"/>
    </source>
</evidence>
<dbReference type="SUPFAM" id="SSF47413">
    <property type="entry name" value="lambda repressor-like DNA-binding domains"/>
    <property type="match status" value="1"/>
</dbReference>
<protein>
    <submittedName>
        <fullName evidence="5">Transcriptional regulator</fullName>
    </submittedName>
</protein>
<dbReference type="GO" id="GO:0005829">
    <property type="term" value="C:cytosol"/>
    <property type="evidence" value="ECO:0007669"/>
    <property type="project" value="TreeGrafter"/>
</dbReference>
<evidence type="ECO:0000313" key="5">
    <source>
        <dbReference type="EMBL" id="OUN88825.1"/>
    </source>
</evidence>
<keyword evidence="3" id="KW-0804">Transcription</keyword>
<evidence type="ECO:0000256" key="3">
    <source>
        <dbReference type="ARBA" id="ARBA00023163"/>
    </source>
</evidence>
<keyword evidence="2" id="KW-0238">DNA-binding</keyword>
<dbReference type="Proteomes" id="UP000195781">
    <property type="component" value="Unassembled WGS sequence"/>
</dbReference>
<keyword evidence="6" id="KW-1185">Reference proteome</keyword>
<dbReference type="Pfam" id="PF01381">
    <property type="entry name" value="HTH_3"/>
    <property type="match status" value="1"/>
</dbReference>
<accession>A0A1Y3XTJ4</accession>
<evidence type="ECO:0000259" key="4">
    <source>
        <dbReference type="PROSITE" id="PS50943"/>
    </source>
</evidence>